<accession>T5AGG9</accession>
<feature type="region of interest" description="Disordered" evidence="2">
    <location>
        <begin position="1"/>
        <end position="121"/>
    </location>
</feature>
<sequence length="647" mass="70930">MAYPPQYREPPPTLPSIIAPGSSRYRAHHDSMHFGRSPAISIPGLEPKDDVPPPLPPPRVLTSGDAPQPSEDFKRHHQPRTHASSLASGYGSMGSSYAEDRPHLKRRDTGSTTTGADEGYASYASTERYRMHDSCQPEGQFSPHANVEPRRPLMHCNAGISFGVPGRVRRAVQTHVPQIDSIRRKLDPIRTFDKSPPRSLLASSTSDVPRIHTDPRLPPTLKVPVQLPIRSILDSPGRMSDASVYSATSPLSAAPFYHGSADYRLHHDVSDLDRSPRGRTRRNNSEDGTSTQGSYEFTGAEDMEIDESSSMRRLRIDDAYAAAGQKRRAASPPAEDNLLHCMTGQSDALRRRDIASRGSPTPRLAAVSQSSPASCVPPATASRSSSYMSTVSMAPASMTPSNSFGRRSPGVTSPGGISPTSCNSPYPTPASLTHSPRASLSGRASTHGRAATGASPRKLDVQKPGSSKLQGFFMCECCPKKPKKFETAEELGAHEAEKQYECLFCGNRFKNKNEAERHQNSLHVRRHSWSCSALSGYDRAFHDSTNRPGEADTCGYCGDEFPRSGRSPGNGALSGGIVPRHATEHDWDERIRHLQDVHKFRECNAAKKFYRADHFRQHLKHSHAGTSGKWTNMLENACMMEEDPSPR</sequence>
<keyword evidence="1" id="KW-0862">Zinc</keyword>
<evidence type="ECO:0000313" key="5">
    <source>
        <dbReference type="Proteomes" id="UP000019374"/>
    </source>
</evidence>
<dbReference type="EMBL" id="KE652679">
    <property type="protein sequence ID" value="EQL00847.1"/>
    <property type="molecule type" value="Genomic_DNA"/>
</dbReference>
<feature type="domain" description="C2H2-type" evidence="3">
    <location>
        <begin position="500"/>
        <end position="528"/>
    </location>
</feature>
<evidence type="ECO:0000256" key="1">
    <source>
        <dbReference type="PROSITE-ProRule" id="PRU00042"/>
    </source>
</evidence>
<gene>
    <name evidence="4" type="ORF">OCS_03440</name>
</gene>
<dbReference type="Proteomes" id="UP000019374">
    <property type="component" value="Unassembled WGS sequence"/>
</dbReference>
<dbReference type="OrthoDB" id="3524154at2759"/>
<reference evidence="4 5" key="1">
    <citation type="journal article" date="2013" name="Chin. Sci. Bull.">
        <title>Genome survey uncovers the secrets of sex and lifestyle in caterpillar fungus.</title>
        <authorList>
            <person name="Hu X."/>
            <person name="Zhang Y."/>
            <person name="Xiao G."/>
            <person name="Zheng P."/>
            <person name="Xia Y."/>
            <person name="Zhang X."/>
            <person name="St Leger R.J."/>
            <person name="Liu X."/>
            <person name="Wang C."/>
        </authorList>
    </citation>
    <scope>NUCLEOTIDE SEQUENCE [LARGE SCALE GENOMIC DNA]</scope>
    <source>
        <strain evidence="5">Co18 / CGMCC 3.14243</strain>
        <tissue evidence="4">Fruit-body</tissue>
    </source>
</reference>
<feature type="compositionally biased region" description="Basic and acidic residues" evidence="2">
    <location>
        <begin position="267"/>
        <end position="276"/>
    </location>
</feature>
<dbReference type="PROSITE" id="PS50157">
    <property type="entry name" value="ZINC_FINGER_C2H2_2"/>
    <property type="match status" value="1"/>
</dbReference>
<dbReference type="PROSITE" id="PS00028">
    <property type="entry name" value="ZINC_FINGER_C2H2_1"/>
    <property type="match status" value="1"/>
</dbReference>
<feature type="region of interest" description="Disordered" evidence="2">
    <location>
        <begin position="267"/>
        <end position="310"/>
    </location>
</feature>
<dbReference type="AlphaFoldDB" id="T5AGG9"/>
<dbReference type="Pfam" id="PF24537">
    <property type="entry name" value="zf-C2H2_fungi"/>
    <property type="match status" value="1"/>
</dbReference>
<proteinExistence type="predicted"/>
<feature type="compositionally biased region" description="Low complexity" evidence="2">
    <location>
        <begin position="83"/>
        <end position="97"/>
    </location>
</feature>
<feature type="region of interest" description="Disordered" evidence="2">
    <location>
        <begin position="358"/>
        <end position="465"/>
    </location>
</feature>
<feature type="region of interest" description="Disordered" evidence="2">
    <location>
        <begin position="189"/>
        <end position="219"/>
    </location>
</feature>
<evidence type="ECO:0000259" key="3">
    <source>
        <dbReference type="PROSITE" id="PS50157"/>
    </source>
</evidence>
<organism evidence="4 5">
    <name type="scientific">Ophiocordyceps sinensis (strain Co18 / CGMCC 3.14243)</name>
    <name type="common">Yarsagumba caterpillar fungus</name>
    <name type="synonym">Hirsutella sinensis</name>
    <dbReference type="NCBI Taxonomy" id="911162"/>
    <lineage>
        <taxon>Eukaryota</taxon>
        <taxon>Fungi</taxon>
        <taxon>Dikarya</taxon>
        <taxon>Ascomycota</taxon>
        <taxon>Pezizomycotina</taxon>
        <taxon>Sordariomycetes</taxon>
        <taxon>Hypocreomycetidae</taxon>
        <taxon>Hypocreales</taxon>
        <taxon>Ophiocordycipitaceae</taxon>
        <taxon>Ophiocordyceps</taxon>
    </lineage>
</organism>
<dbReference type="GO" id="GO:0008270">
    <property type="term" value="F:zinc ion binding"/>
    <property type="evidence" value="ECO:0007669"/>
    <property type="project" value="UniProtKB-KW"/>
</dbReference>
<feature type="compositionally biased region" description="Low complexity" evidence="2">
    <location>
        <begin position="379"/>
        <end position="394"/>
    </location>
</feature>
<evidence type="ECO:0000313" key="4">
    <source>
        <dbReference type="EMBL" id="EQL00847.1"/>
    </source>
</evidence>
<protein>
    <submittedName>
        <fullName evidence="4">Zinc finger domain-containing protein</fullName>
    </submittedName>
</protein>
<feature type="compositionally biased region" description="Polar residues" evidence="2">
    <location>
        <begin position="286"/>
        <end position="295"/>
    </location>
</feature>
<dbReference type="InterPro" id="IPR013087">
    <property type="entry name" value="Znf_C2H2_type"/>
</dbReference>
<dbReference type="eggNOG" id="ENOG502RYIG">
    <property type="taxonomic scope" value="Eukaryota"/>
</dbReference>
<keyword evidence="1" id="KW-0479">Metal-binding</keyword>
<dbReference type="Gene3D" id="3.30.160.60">
    <property type="entry name" value="Classic Zinc Finger"/>
    <property type="match status" value="1"/>
</dbReference>
<evidence type="ECO:0000256" key="2">
    <source>
        <dbReference type="SAM" id="MobiDB-lite"/>
    </source>
</evidence>
<name>T5AGG9_OPHSC</name>
<dbReference type="HOGENOM" id="CLU_015534_0_0_1"/>
<keyword evidence="1" id="KW-0863">Zinc-finger</keyword>
<feature type="compositionally biased region" description="Polar residues" evidence="2">
    <location>
        <begin position="418"/>
        <end position="444"/>
    </location>
</feature>
<dbReference type="InterPro" id="IPR057026">
    <property type="entry name" value="Znf-C2H2_ascomycetes"/>
</dbReference>